<dbReference type="AlphaFoldDB" id="A0A6M3LC54"/>
<sequence>MVNIKNYFKQEQFGIGNYYRNPLLNEQNVDMYSAFTSEDITMKKTILEYFKGSPLVISVISALVTDVVSDGYEFDGAKSNIDRALDFAKKNYLSKILEAAGYDYFSLGNGLIYKGGLTEEKLKAFVQDFMKRRSYSSYGGNVKEYLEKKAYDELATGERKIKHLPASTVEVYPSDKFGSEYLYKQRVNVSESIFTEDEIIHFMDIPLDGKKWGFARFESIMDHLDLYNFIMKYQQGYFKNKPGMYGVYILKNKSPTSLDYKKFVEQLRIMKNPNEFNSTLVVTGDTEFKEFSRMKDMEFKTLADWAAEEAALLWQMPPSRYGKGGSGNSQETALSTQAYFRNVSHIQSKWEEVLNNELFEPMFKVEFRFKRSYLEDEVRESQMMKTRADYTQQMLELGLINLEYAAKLNNIREDDRPKELGKSQIEILRSRSKMPGKNNQSNDWNSNDEVMDDMPTQQVKKSHTPKSNPKKERMQK</sequence>
<proteinExistence type="predicted"/>
<feature type="compositionally biased region" description="Polar residues" evidence="1">
    <location>
        <begin position="437"/>
        <end position="448"/>
    </location>
</feature>
<name>A0A6M3LC54_9ZZZZ</name>
<dbReference type="EMBL" id="MT142942">
    <property type="protein sequence ID" value="QJA90851.1"/>
    <property type="molecule type" value="Genomic_DNA"/>
</dbReference>
<evidence type="ECO:0000256" key="1">
    <source>
        <dbReference type="SAM" id="MobiDB-lite"/>
    </source>
</evidence>
<evidence type="ECO:0000313" key="2">
    <source>
        <dbReference type="EMBL" id="QJA90851.1"/>
    </source>
</evidence>
<feature type="region of interest" description="Disordered" evidence="1">
    <location>
        <begin position="426"/>
        <end position="476"/>
    </location>
</feature>
<protein>
    <submittedName>
        <fullName evidence="2">Putative portal protein</fullName>
    </submittedName>
</protein>
<dbReference type="Pfam" id="PF04860">
    <property type="entry name" value="Phage_portal"/>
    <property type="match status" value="1"/>
</dbReference>
<dbReference type="InterPro" id="IPR006944">
    <property type="entry name" value="Phage/GTA_portal"/>
</dbReference>
<reference evidence="2" key="1">
    <citation type="submission" date="2020-03" db="EMBL/GenBank/DDBJ databases">
        <title>The deep terrestrial virosphere.</title>
        <authorList>
            <person name="Holmfeldt K."/>
            <person name="Nilsson E."/>
            <person name="Simone D."/>
            <person name="Lopez-Fernandez M."/>
            <person name="Wu X."/>
            <person name="de Brujin I."/>
            <person name="Lundin D."/>
            <person name="Andersson A."/>
            <person name="Bertilsson S."/>
            <person name="Dopson M."/>
        </authorList>
    </citation>
    <scope>NUCLEOTIDE SEQUENCE</scope>
    <source>
        <strain evidence="2">MM415B03540</strain>
    </source>
</reference>
<accession>A0A6M3LC54</accession>
<organism evidence="2">
    <name type="scientific">viral metagenome</name>
    <dbReference type="NCBI Taxonomy" id="1070528"/>
    <lineage>
        <taxon>unclassified sequences</taxon>
        <taxon>metagenomes</taxon>
        <taxon>organismal metagenomes</taxon>
    </lineage>
</organism>
<gene>
    <name evidence="2" type="ORF">MM415B03540_0010</name>
</gene>